<accession>A0ABV2XU51</accession>
<comment type="caution">
    <text evidence="1">The sequence shown here is derived from an EMBL/GenBank/DDBJ whole genome shotgun (WGS) entry which is preliminary data.</text>
</comment>
<gene>
    <name evidence="1" type="ORF">ABZ568_14275</name>
</gene>
<keyword evidence="2" id="KW-1185">Reference proteome</keyword>
<sequence>MGAERVLILHQGDDLDVGEIRGLVDSVERESGGDLTGTRLTTYPAGEPTQGVAEALVFRLEREGELTPGSLSRTATYRYEVSGGRVALAVVVWAGEVNGWVRRVIPQHMRKVEATGMALTRRPGWRRLAEDGALAFVAEARDGAGRPFADDVHVVVSLLPRAKPRQIRRLMPGGYIQWVDGVFRGAGAPLGRVDVAHWLVCVDEPKRALHLAYLAADRSVMALLPWELLSRAEKRGGTKLT</sequence>
<dbReference type="EMBL" id="JBEYBN010000016">
    <property type="protein sequence ID" value="MEU2267553.1"/>
    <property type="molecule type" value="Genomic_DNA"/>
</dbReference>
<organism evidence="1 2">
    <name type="scientific">Streptomyces olindensis</name>
    <dbReference type="NCBI Taxonomy" id="358823"/>
    <lineage>
        <taxon>Bacteria</taxon>
        <taxon>Bacillati</taxon>
        <taxon>Actinomycetota</taxon>
        <taxon>Actinomycetes</taxon>
        <taxon>Kitasatosporales</taxon>
        <taxon>Streptomycetaceae</taxon>
        <taxon>Streptomyces</taxon>
    </lineage>
</organism>
<name>A0ABV2XU51_9ACTN</name>
<dbReference type="RefSeq" id="WP_037760990.1">
    <property type="nucleotide sequence ID" value="NZ_JBEYBN010000016.1"/>
</dbReference>
<proteinExistence type="predicted"/>
<evidence type="ECO:0000313" key="1">
    <source>
        <dbReference type="EMBL" id="MEU2267553.1"/>
    </source>
</evidence>
<reference evidence="1 2" key="1">
    <citation type="submission" date="2024-06" db="EMBL/GenBank/DDBJ databases">
        <title>The Natural Products Discovery Center: Release of the First 8490 Sequenced Strains for Exploring Actinobacteria Biosynthetic Diversity.</title>
        <authorList>
            <person name="Kalkreuter E."/>
            <person name="Kautsar S.A."/>
            <person name="Yang D."/>
            <person name="Bader C.D."/>
            <person name="Teijaro C.N."/>
            <person name="Fluegel L."/>
            <person name="Davis C.M."/>
            <person name="Simpson J.R."/>
            <person name="Lauterbach L."/>
            <person name="Steele A.D."/>
            <person name="Gui C."/>
            <person name="Meng S."/>
            <person name="Li G."/>
            <person name="Viehrig K."/>
            <person name="Ye F."/>
            <person name="Su P."/>
            <person name="Kiefer A.F."/>
            <person name="Nichols A."/>
            <person name="Cepeda A.J."/>
            <person name="Yan W."/>
            <person name="Fan B."/>
            <person name="Jiang Y."/>
            <person name="Adhikari A."/>
            <person name="Zheng C.-J."/>
            <person name="Schuster L."/>
            <person name="Cowan T.M."/>
            <person name="Smanski M.J."/>
            <person name="Chevrette M.G."/>
            <person name="De Carvalho L.P.S."/>
            <person name="Shen B."/>
        </authorList>
    </citation>
    <scope>NUCLEOTIDE SEQUENCE [LARGE SCALE GENOMIC DNA]</scope>
    <source>
        <strain evidence="1 2">NPDC019583</strain>
    </source>
</reference>
<protein>
    <submittedName>
        <fullName evidence="1">Uncharacterized protein</fullName>
    </submittedName>
</protein>
<dbReference type="Proteomes" id="UP001550603">
    <property type="component" value="Unassembled WGS sequence"/>
</dbReference>
<evidence type="ECO:0000313" key="2">
    <source>
        <dbReference type="Proteomes" id="UP001550603"/>
    </source>
</evidence>